<evidence type="ECO:0000313" key="2">
    <source>
        <dbReference type="EMBL" id="AQS57324.1"/>
    </source>
</evidence>
<evidence type="ECO:0000259" key="1">
    <source>
        <dbReference type="Pfam" id="PF00171"/>
    </source>
</evidence>
<feature type="domain" description="Aldehyde dehydrogenase" evidence="1">
    <location>
        <begin position="1"/>
        <end position="39"/>
    </location>
</feature>
<dbReference type="InterPro" id="IPR016163">
    <property type="entry name" value="Ald_DH_C"/>
</dbReference>
<dbReference type="Proteomes" id="UP000188603">
    <property type="component" value="Chromosome"/>
</dbReference>
<proteinExistence type="predicted"/>
<protein>
    <recommendedName>
        <fullName evidence="1">Aldehyde dehydrogenase domain-containing protein</fullName>
    </recommendedName>
</protein>
<dbReference type="AlphaFoldDB" id="A0A1U9KBB0"/>
<evidence type="ECO:0000313" key="3">
    <source>
        <dbReference type="Proteomes" id="UP000188603"/>
    </source>
</evidence>
<dbReference type="STRING" id="1471761.B0W44_00980"/>
<dbReference type="KEGG" id="ntr:B0W44_00980"/>
<dbReference type="GO" id="GO:0016620">
    <property type="term" value="F:oxidoreductase activity, acting on the aldehyde or oxo group of donors, NAD or NADP as acceptor"/>
    <property type="evidence" value="ECO:0007669"/>
    <property type="project" value="InterPro"/>
</dbReference>
<reference evidence="2 3" key="1">
    <citation type="journal article" date="2015" name="Int. J. Syst. Evol. Microbiol.">
        <title>Novibacillus thermophilus gen. nov., sp. nov., a Gram-staining-negative and moderately thermophilic member of the family Thermoactinomycetaceae.</title>
        <authorList>
            <person name="Yang G."/>
            <person name="Chen J."/>
            <person name="Zhou S."/>
        </authorList>
    </citation>
    <scope>NUCLEOTIDE SEQUENCE [LARGE SCALE GENOMIC DNA]</scope>
    <source>
        <strain evidence="2 3">SG-1</strain>
    </source>
</reference>
<gene>
    <name evidence="2" type="ORF">B0W44_00980</name>
</gene>
<sequence length="39" mass="4308">MSIIPFEHIDDAFHQANDSNLGLQVGFFTSDLNLAMRAA</sequence>
<dbReference type="EMBL" id="CP019699">
    <property type="protein sequence ID" value="AQS57324.1"/>
    <property type="molecule type" value="Genomic_DNA"/>
</dbReference>
<name>A0A1U9KBB0_9BACL</name>
<dbReference type="SUPFAM" id="SSF53720">
    <property type="entry name" value="ALDH-like"/>
    <property type="match status" value="1"/>
</dbReference>
<accession>A0A1U9KBB0</accession>
<organism evidence="2 3">
    <name type="scientific">Novibacillus thermophilus</name>
    <dbReference type="NCBI Taxonomy" id="1471761"/>
    <lineage>
        <taxon>Bacteria</taxon>
        <taxon>Bacillati</taxon>
        <taxon>Bacillota</taxon>
        <taxon>Bacilli</taxon>
        <taxon>Bacillales</taxon>
        <taxon>Thermoactinomycetaceae</taxon>
        <taxon>Novibacillus</taxon>
    </lineage>
</organism>
<dbReference type="InterPro" id="IPR015590">
    <property type="entry name" value="Aldehyde_DH_dom"/>
</dbReference>
<dbReference type="InterPro" id="IPR016161">
    <property type="entry name" value="Ald_DH/histidinol_DH"/>
</dbReference>
<dbReference type="Pfam" id="PF00171">
    <property type="entry name" value="Aldedh"/>
    <property type="match status" value="1"/>
</dbReference>
<dbReference type="Gene3D" id="3.40.309.10">
    <property type="entry name" value="Aldehyde Dehydrogenase, Chain A, domain 2"/>
    <property type="match status" value="1"/>
</dbReference>
<keyword evidence="3" id="KW-1185">Reference proteome</keyword>